<dbReference type="GO" id="GO:0006364">
    <property type="term" value="P:rRNA processing"/>
    <property type="evidence" value="ECO:0007669"/>
    <property type="project" value="InterPro"/>
</dbReference>
<reference evidence="3" key="1">
    <citation type="submission" date="2024-04" db="EMBL/GenBank/DDBJ databases">
        <title>Salinicola lusitanus LLJ914,a marine bacterium isolated from the Okinawa Trough.</title>
        <authorList>
            <person name="Li J."/>
        </authorList>
    </citation>
    <scope>NUCLEOTIDE SEQUENCE [LARGE SCALE GENOMIC DNA]</scope>
</reference>
<name>A0AAW0MLG1_9GOBI</name>
<dbReference type="EMBL" id="JBBPFD010000033">
    <property type="protein sequence ID" value="KAK7880973.1"/>
    <property type="molecule type" value="Genomic_DNA"/>
</dbReference>
<gene>
    <name evidence="2" type="ORF">WMY93_032368</name>
</gene>
<dbReference type="PANTHER" id="PTHR22840:SF12">
    <property type="entry name" value="WD REPEAT-CONTAINING PROTEIN 36"/>
    <property type="match status" value="1"/>
</dbReference>
<dbReference type="GO" id="GO:0032040">
    <property type="term" value="C:small-subunit processome"/>
    <property type="evidence" value="ECO:0007669"/>
    <property type="project" value="InterPro"/>
</dbReference>
<dbReference type="PANTHER" id="PTHR22840">
    <property type="entry name" value="WD REPEAT-CONTAINING PROTEIN 36"/>
    <property type="match status" value="1"/>
</dbReference>
<dbReference type="AlphaFoldDB" id="A0AAW0MLG1"/>
<feature type="domain" description="WDR36/Utp21 C-terminal" evidence="1">
    <location>
        <begin position="151"/>
        <end position="228"/>
    </location>
</feature>
<dbReference type="InterPro" id="IPR007319">
    <property type="entry name" value="WDR36/Utp21_C"/>
</dbReference>
<proteinExistence type="predicted"/>
<evidence type="ECO:0000259" key="1">
    <source>
        <dbReference type="Pfam" id="PF04192"/>
    </source>
</evidence>
<protein>
    <recommendedName>
        <fullName evidence="1">WDR36/Utp21 C-terminal domain-containing protein</fullName>
    </recommendedName>
</protein>
<organism evidence="2 3">
    <name type="scientific">Mugilogobius chulae</name>
    <name type="common">yellowstripe goby</name>
    <dbReference type="NCBI Taxonomy" id="88201"/>
    <lineage>
        <taxon>Eukaryota</taxon>
        <taxon>Metazoa</taxon>
        <taxon>Chordata</taxon>
        <taxon>Craniata</taxon>
        <taxon>Vertebrata</taxon>
        <taxon>Euteleostomi</taxon>
        <taxon>Actinopterygii</taxon>
        <taxon>Neopterygii</taxon>
        <taxon>Teleostei</taxon>
        <taxon>Neoteleostei</taxon>
        <taxon>Acanthomorphata</taxon>
        <taxon>Gobiaria</taxon>
        <taxon>Gobiiformes</taxon>
        <taxon>Gobioidei</taxon>
        <taxon>Gobiidae</taxon>
        <taxon>Gobionellinae</taxon>
        <taxon>Mugilogobius</taxon>
    </lineage>
</organism>
<evidence type="ECO:0000313" key="3">
    <source>
        <dbReference type="Proteomes" id="UP001460270"/>
    </source>
</evidence>
<dbReference type="GO" id="GO:0034388">
    <property type="term" value="C:Pwp2p-containing subcomplex of 90S preribosome"/>
    <property type="evidence" value="ECO:0007669"/>
    <property type="project" value="TreeGrafter"/>
</dbReference>
<keyword evidence="3" id="KW-1185">Reference proteome</keyword>
<sequence>MAFSGGLFPGCHGRRWACLCRRPGDFLATVHVDALGVVYYGNDQSQPLSLCVTDQSQPVFPVGLRPLPSDFQPANETLPCSGPEEEQEQPHWTRRRKRTCHLTSWGRACDAQSAAGVKMEDAAAIGRDQGLNTPTHTHTHHLLTTPTHVPLLNIDFIKTENQKRNKPTAPPVAPPTAPFFLPTIPGLTPQFSVPTATGDDAQSKVVTWGALGQRSEFSRALDDAMTTERL</sequence>
<comment type="caution">
    <text evidence="2">The sequence shown here is derived from an EMBL/GenBank/DDBJ whole genome shotgun (WGS) entry which is preliminary data.</text>
</comment>
<dbReference type="Proteomes" id="UP001460270">
    <property type="component" value="Unassembled WGS sequence"/>
</dbReference>
<evidence type="ECO:0000313" key="2">
    <source>
        <dbReference type="EMBL" id="KAK7880973.1"/>
    </source>
</evidence>
<accession>A0AAW0MLG1</accession>
<dbReference type="Pfam" id="PF04192">
    <property type="entry name" value="Utp21"/>
    <property type="match status" value="1"/>
</dbReference>